<evidence type="ECO:0000313" key="1">
    <source>
        <dbReference type="EMBL" id="KAJ1347285.1"/>
    </source>
</evidence>
<name>A0AAD5LXI2_PARTN</name>
<evidence type="ECO:0000313" key="2">
    <source>
        <dbReference type="Proteomes" id="UP001196413"/>
    </source>
</evidence>
<keyword evidence="2" id="KW-1185">Reference proteome</keyword>
<organism evidence="1 2">
    <name type="scientific">Parelaphostrongylus tenuis</name>
    <name type="common">Meningeal worm</name>
    <dbReference type="NCBI Taxonomy" id="148309"/>
    <lineage>
        <taxon>Eukaryota</taxon>
        <taxon>Metazoa</taxon>
        <taxon>Ecdysozoa</taxon>
        <taxon>Nematoda</taxon>
        <taxon>Chromadorea</taxon>
        <taxon>Rhabditida</taxon>
        <taxon>Rhabditina</taxon>
        <taxon>Rhabditomorpha</taxon>
        <taxon>Strongyloidea</taxon>
        <taxon>Metastrongylidae</taxon>
        <taxon>Parelaphostrongylus</taxon>
    </lineage>
</organism>
<gene>
    <name evidence="1" type="ORF">KIN20_002311</name>
</gene>
<protein>
    <submittedName>
        <fullName evidence="1">Uncharacterized protein</fullName>
    </submittedName>
</protein>
<dbReference type="AlphaFoldDB" id="A0AAD5LXI2"/>
<reference evidence="1" key="1">
    <citation type="submission" date="2021-06" db="EMBL/GenBank/DDBJ databases">
        <title>Parelaphostrongylus tenuis whole genome reference sequence.</title>
        <authorList>
            <person name="Garwood T.J."/>
            <person name="Larsen P.A."/>
            <person name="Fountain-Jones N.M."/>
            <person name="Garbe J.R."/>
            <person name="Macchietto M.G."/>
            <person name="Kania S.A."/>
            <person name="Gerhold R.W."/>
            <person name="Richards J.E."/>
            <person name="Wolf T.M."/>
        </authorList>
    </citation>
    <scope>NUCLEOTIDE SEQUENCE</scope>
    <source>
        <strain evidence="1">MNPRO001-30</strain>
        <tissue evidence="1">Meninges</tissue>
    </source>
</reference>
<sequence>MTAPSDRSIDTDVSIPCRIGFCYEWNTKISMRPVSDDDSVILIVSPKFATVHDHVSFQWSLKIHGTTGRLDDDVDDEDEVPSDYVAVELYFVDGPVSQVDLQAVVRVMQKDEKK</sequence>
<dbReference type="Proteomes" id="UP001196413">
    <property type="component" value="Unassembled WGS sequence"/>
</dbReference>
<accession>A0AAD5LXI2</accession>
<dbReference type="EMBL" id="JAHQIW010000300">
    <property type="protein sequence ID" value="KAJ1347285.1"/>
    <property type="molecule type" value="Genomic_DNA"/>
</dbReference>
<proteinExistence type="predicted"/>
<comment type="caution">
    <text evidence="1">The sequence shown here is derived from an EMBL/GenBank/DDBJ whole genome shotgun (WGS) entry which is preliminary data.</text>
</comment>